<evidence type="ECO:0000256" key="3">
    <source>
        <dbReference type="ARBA" id="ARBA00022679"/>
    </source>
</evidence>
<evidence type="ECO:0000256" key="4">
    <source>
        <dbReference type="ARBA" id="ARBA00022741"/>
    </source>
</evidence>
<feature type="non-terminal residue" evidence="10">
    <location>
        <position position="117"/>
    </location>
</feature>
<dbReference type="PANTHER" id="PTHR24346">
    <property type="entry name" value="MAP/MICROTUBULE AFFINITY-REGULATING KINASE"/>
    <property type="match status" value="1"/>
</dbReference>
<evidence type="ECO:0000256" key="7">
    <source>
        <dbReference type="ARBA" id="ARBA00047899"/>
    </source>
</evidence>
<keyword evidence="5 10" id="KW-0418">Kinase</keyword>
<organism evidence="10 11">
    <name type="scientific">Mystacornis crossleyi</name>
    <dbReference type="NCBI Taxonomy" id="98133"/>
    <lineage>
        <taxon>Eukaryota</taxon>
        <taxon>Metazoa</taxon>
        <taxon>Chordata</taxon>
        <taxon>Craniata</taxon>
        <taxon>Vertebrata</taxon>
        <taxon>Euteleostomi</taxon>
        <taxon>Archelosauria</taxon>
        <taxon>Archosauria</taxon>
        <taxon>Dinosauria</taxon>
        <taxon>Saurischia</taxon>
        <taxon>Theropoda</taxon>
        <taxon>Coelurosauria</taxon>
        <taxon>Aves</taxon>
        <taxon>Neognathae</taxon>
        <taxon>Neoaves</taxon>
        <taxon>Telluraves</taxon>
        <taxon>Australaves</taxon>
        <taxon>Passeriformes</taxon>
        <taxon>Sylvioidea</taxon>
        <taxon>Timaliidae</taxon>
        <taxon>Mystacornis</taxon>
    </lineage>
</organism>
<comment type="catalytic activity">
    <reaction evidence="8">
        <text>L-seryl-[protein] + ATP = O-phospho-L-seryl-[protein] + ADP + H(+)</text>
        <dbReference type="Rhea" id="RHEA:17989"/>
        <dbReference type="Rhea" id="RHEA-COMP:9863"/>
        <dbReference type="Rhea" id="RHEA-COMP:11604"/>
        <dbReference type="ChEBI" id="CHEBI:15378"/>
        <dbReference type="ChEBI" id="CHEBI:29999"/>
        <dbReference type="ChEBI" id="CHEBI:30616"/>
        <dbReference type="ChEBI" id="CHEBI:83421"/>
        <dbReference type="ChEBI" id="CHEBI:456216"/>
        <dbReference type="EC" id="2.7.11.1"/>
    </reaction>
</comment>
<proteinExistence type="predicted"/>
<sequence length="117" mass="13711">QVAIKIIDKTRLDPSNLEKIYREVQIMKLLNHPHIIKLYQVMETKDMLYIVTEFAKNGEMFDHLTSNGHLSESEARKKFWQILSAVEYCHSHHIVHRDLKTENLLLDANMNIKLAGN</sequence>
<dbReference type="Pfam" id="PF00069">
    <property type="entry name" value="Pkinase"/>
    <property type="match status" value="1"/>
</dbReference>
<dbReference type="EC" id="2.7.11.1" evidence="1"/>
<evidence type="ECO:0000256" key="2">
    <source>
        <dbReference type="ARBA" id="ARBA00022527"/>
    </source>
</evidence>
<evidence type="ECO:0000256" key="5">
    <source>
        <dbReference type="ARBA" id="ARBA00022777"/>
    </source>
</evidence>
<dbReference type="GO" id="GO:0050321">
    <property type="term" value="F:tau-protein kinase activity"/>
    <property type="evidence" value="ECO:0007669"/>
    <property type="project" value="TreeGrafter"/>
</dbReference>
<dbReference type="Gene3D" id="1.10.510.10">
    <property type="entry name" value="Transferase(Phosphotransferase) domain 1"/>
    <property type="match status" value="1"/>
</dbReference>
<dbReference type="PROSITE" id="PS00108">
    <property type="entry name" value="PROTEIN_KINASE_ST"/>
    <property type="match status" value="1"/>
</dbReference>
<reference evidence="10 11" key="1">
    <citation type="submission" date="2019-09" db="EMBL/GenBank/DDBJ databases">
        <title>Bird 10,000 Genomes (B10K) Project - Family phase.</title>
        <authorList>
            <person name="Zhang G."/>
        </authorList>
    </citation>
    <scope>NUCLEOTIDE SEQUENCE [LARGE SCALE GENOMIC DNA]</scope>
    <source>
        <strain evidence="10">B10K-DU-002-82</strain>
    </source>
</reference>
<dbReference type="PROSITE" id="PS50011">
    <property type="entry name" value="PROTEIN_KINASE_DOM"/>
    <property type="match status" value="1"/>
</dbReference>
<dbReference type="FunFam" id="1.10.510.10:FF:000571">
    <property type="entry name" value="Maternal embryonic leucine zipper kinase"/>
    <property type="match status" value="1"/>
</dbReference>
<dbReference type="Proteomes" id="UP000537747">
    <property type="component" value="Unassembled WGS sequence"/>
</dbReference>
<dbReference type="PANTHER" id="PTHR24346:SF47">
    <property type="entry name" value="SERINE_THREONINE-PROTEIN KINASE SIK2-RELATED"/>
    <property type="match status" value="1"/>
</dbReference>
<dbReference type="InterPro" id="IPR008271">
    <property type="entry name" value="Ser/Thr_kinase_AS"/>
</dbReference>
<feature type="domain" description="Protein kinase" evidence="9">
    <location>
        <begin position="1"/>
        <end position="117"/>
    </location>
</feature>
<gene>
    <name evidence="10" type="primary">Sik2_0</name>
    <name evidence="10" type="ORF">MYSCRO_R07293</name>
</gene>
<keyword evidence="2" id="KW-0723">Serine/threonine-protein kinase</keyword>
<keyword evidence="6" id="KW-0067">ATP-binding</keyword>
<dbReference type="AlphaFoldDB" id="A0A7L2SP02"/>
<keyword evidence="11" id="KW-1185">Reference proteome</keyword>
<comment type="caution">
    <text evidence="10">The sequence shown here is derived from an EMBL/GenBank/DDBJ whole genome shotgun (WGS) entry which is preliminary data.</text>
</comment>
<dbReference type="InterPro" id="IPR000719">
    <property type="entry name" value="Prot_kinase_dom"/>
</dbReference>
<protein>
    <recommendedName>
        <fullName evidence="1">non-specific serine/threonine protein kinase</fullName>
        <ecNumber evidence="1">2.7.11.1</ecNumber>
    </recommendedName>
</protein>
<dbReference type="SUPFAM" id="SSF56112">
    <property type="entry name" value="Protein kinase-like (PK-like)"/>
    <property type="match status" value="1"/>
</dbReference>
<comment type="catalytic activity">
    <reaction evidence="7">
        <text>L-threonyl-[protein] + ATP = O-phospho-L-threonyl-[protein] + ADP + H(+)</text>
        <dbReference type="Rhea" id="RHEA:46608"/>
        <dbReference type="Rhea" id="RHEA-COMP:11060"/>
        <dbReference type="Rhea" id="RHEA-COMP:11605"/>
        <dbReference type="ChEBI" id="CHEBI:15378"/>
        <dbReference type="ChEBI" id="CHEBI:30013"/>
        <dbReference type="ChEBI" id="CHEBI:30616"/>
        <dbReference type="ChEBI" id="CHEBI:61977"/>
        <dbReference type="ChEBI" id="CHEBI:456216"/>
        <dbReference type="EC" id="2.7.11.1"/>
    </reaction>
</comment>
<evidence type="ECO:0000313" key="10">
    <source>
        <dbReference type="EMBL" id="NXS22826.1"/>
    </source>
</evidence>
<dbReference type="GO" id="GO:0005737">
    <property type="term" value="C:cytoplasm"/>
    <property type="evidence" value="ECO:0007669"/>
    <property type="project" value="TreeGrafter"/>
</dbReference>
<keyword evidence="4" id="KW-0547">Nucleotide-binding</keyword>
<evidence type="ECO:0000256" key="1">
    <source>
        <dbReference type="ARBA" id="ARBA00012513"/>
    </source>
</evidence>
<evidence type="ECO:0000259" key="9">
    <source>
        <dbReference type="PROSITE" id="PS50011"/>
    </source>
</evidence>
<feature type="non-terminal residue" evidence="10">
    <location>
        <position position="1"/>
    </location>
</feature>
<dbReference type="GO" id="GO:0000226">
    <property type="term" value="P:microtubule cytoskeleton organization"/>
    <property type="evidence" value="ECO:0007669"/>
    <property type="project" value="TreeGrafter"/>
</dbReference>
<dbReference type="OrthoDB" id="193931at2759"/>
<evidence type="ECO:0000256" key="8">
    <source>
        <dbReference type="ARBA" id="ARBA00048679"/>
    </source>
</evidence>
<evidence type="ECO:0000256" key="6">
    <source>
        <dbReference type="ARBA" id="ARBA00022840"/>
    </source>
</evidence>
<dbReference type="GO" id="GO:0005524">
    <property type="term" value="F:ATP binding"/>
    <property type="evidence" value="ECO:0007669"/>
    <property type="project" value="UniProtKB-KW"/>
</dbReference>
<evidence type="ECO:0000313" key="11">
    <source>
        <dbReference type="Proteomes" id="UP000537747"/>
    </source>
</evidence>
<dbReference type="GO" id="GO:0035556">
    <property type="term" value="P:intracellular signal transduction"/>
    <property type="evidence" value="ECO:0007669"/>
    <property type="project" value="TreeGrafter"/>
</dbReference>
<dbReference type="InterPro" id="IPR011009">
    <property type="entry name" value="Kinase-like_dom_sf"/>
</dbReference>
<dbReference type="EMBL" id="VYZQ01073778">
    <property type="protein sequence ID" value="NXS22826.1"/>
    <property type="molecule type" value="Genomic_DNA"/>
</dbReference>
<name>A0A7L2SP02_9PASS</name>
<keyword evidence="3" id="KW-0808">Transferase</keyword>
<dbReference type="SMART" id="SM00220">
    <property type="entry name" value="S_TKc"/>
    <property type="match status" value="1"/>
</dbReference>
<accession>A0A7L2SP02</accession>